<reference evidence="2 3" key="1">
    <citation type="journal article" date="2010" name="Proc. Natl. Acad. Sci. U.S.A.">
        <title>Insights into evolution of multicellular fungi from the assembled chromosomes of the mushroom Coprinopsis cinerea (Coprinus cinereus).</title>
        <authorList>
            <person name="Stajich J.E."/>
            <person name="Wilke S.K."/>
            <person name="Ahren D."/>
            <person name="Au C.H."/>
            <person name="Birren B.W."/>
            <person name="Borodovsky M."/>
            <person name="Burns C."/>
            <person name="Canback B."/>
            <person name="Casselton L.A."/>
            <person name="Cheng C.K."/>
            <person name="Deng J."/>
            <person name="Dietrich F.S."/>
            <person name="Fargo D.C."/>
            <person name="Farman M.L."/>
            <person name="Gathman A.C."/>
            <person name="Goldberg J."/>
            <person name="Guigo R."/>
            <person name="Hoegger P.J."/>
            <person name="Hooker J.B."/>
            <person name="Huggins A."/>
            <person name="James T.Y."/>
            <person name="Kamada T."/>
            <person name="Kilaru S."/>
            <person name="Kodira C."/>
            <person name="Kues U."/>
            <person name="Kupfer D."/>
            <person name="Kwan H.S."/>
            <person name="Lomsadze A."/>
            <person name="Li W."/>
            <person name="Lilly W.W."/>
            <person name="Ma L.J."/>
            <person name="Mackey A.J."/>
            <person name="Manning G."/>
            <person name="Martin F."/>
            <person name="Muraguchi H."/>
            <person name="Natvig D.O."/>
            <person name="Palmerini H."/>
            <person name="Ramesh M.A."/>
            <person name="Rehmeyer C.J."/>
            <person name="Roe B.A."/>
            <person name="Shenoy N."/>
            <person name="Stanke M."/>
            <person name="Ter-Hovhannisyan V."/>
            <person name="Tunlid A."/>
            <person name="Velagapudi R."/>
            <person name="Vision T.J."/>
            <person name="Zeng Q."/>
            <person name="Zolan M.E."/>
            <person name="Pukkila P.J."/>
        </authorList>
    </citation>
    <scope>NUCLEOTIDE SEQUENCE [LARGE SCALE GENOMIC DNA]</scope>
    <source>
        <strain evidence="3">Okayama-7 / 130 / ATCC MYA-4618 / FGSC 9003</strain>
    </source>
</reference>
<dbReference type="KEGG" id="cci:CC1G_12336"/>
<dbReference type="HOGENOM" id="CLU_849961_0_0_1"/>
<protein>
    <submittedName>
        <fullName evidence="2">Uncharacterized protein</fullName>
    </submittedName>
</protein>
<dbReference type="GeneID" id="6014970"/>
<name>A8P2R2_COPC7</name>
<dbReference type="Proteomes" id="UP000001861">
    <property type="component" value="Unassembled WGS sequence"/>
</dbReference>
<dbReference type="EMBL" id="AACS02000013">
    <property type="protein sequence ID" value="EAU83433.2"/>
    <property type="molecule type" value="Genomic_DNA"/>
</dbReference>
<feature type="region of interest" description="Disordered" evidence="1">
    <location>
        <begin position="67"/>
        <end position="98"/>
    </location>
</feature>
<sequence length="379" mass="42263">MLQRVVAFTRVNGARLTYSARVEAGYTQATCARRSLLGLPLGGSGPRRPPKQLFSTQTVQLREYSVTSIKHSEAPSERNTGKPSIARRRRPTRQISTLDPSKLLPADYMDIADIRVANVAPEGTHRSRITYTGSRYRAKETGLRNNFPPNTRGFLYLHRPDRSCITSGIRFRVVDKPDPTLFDQGKDLLRLDGAVWSIPLVTVIKGRTYSPFRELILRDNLISQSELAVLESSDMGMKPGMILLSSMTQPFECDFAPTSFAAIHGITVPFLAQFELVYRQDPLMPFVVLRLLKFTAPPKSEGPLKPDEGELVKCLPSPIGNPYIWTIHRSTLPPPCLEALKRAYPPHPSRLYGRPGNKGPRVSLEPVASELFQTEAGVD</sequence>
<dbReference type="RefSeq" id="XP_001838386.2">
    <property type="nucleotide sequence ID" value="XM_001838334.2"/>
</dbReference>
<gene>
    <name evidence="2" type="ORF">CC1G_12336</name>
</gene>
<feature type="compositionally biased region" description="Basic and acidic residues" evidence="1">
    <location>
        <begin position="70"/>
        <end position="80"/>
    </location>
</feature>
<dbReference type="InParanoid" id="A8P2R2"/>
<keyword evidence="3" id="KW-1185">Reference proteome</keyword>
<dbReference type="OrthoDB" id="2750929at2759"/>
<evidence type="ECO:0000313" key="3">
    <source>
        <dbReference type="Proteomes" id="UP000001861"/>
    </source>
</evidence>
<evidence type="ECO:0000256" key="1">
    <source>
        <dbReference type="SAM" id="MobiDB-lite"/>
    </source>
</evidence>
<evidence type="ECO:0000313" key="2">
    <source>
        <dbReference type="EMBL" id="EAU83433.2"/>
    </source>
</evidence>
<dbReference type="AlphaFoldDB" id="A8P2R2"/>
<proteinExistence type="predicted"/>
<comment type="caution">
    <text evidence="2">The sequence shown here is derived from an EMBL/GenBank/DDBJ whole genome shotgun (WGS) entry which is preliminary data.</text>
</comment>
<accession>A8P2R2</accession>
<organism evidence="2 3">
    <name type="scientific">Coprinopsis cinerea (strain Okayama-7 / 130 / ATCC MYA-4618 / FGSC 9003)</name>
    <name type="common">Inky cap fungus</name>
    <name type="synonym">Hormographiella aspergillata</name>
    <dbReference type="NCBI Taxonomy" id="240176"/>
    <lineage>
        <taxon>Eukaryota</taxon>
        <taxon>Fungi</taxon>
        <taxon>Dikarya</taxon>
        <taxon>Basidiomycota</taxon>
        <taxon>Agaricomycotina</taxon>
        <taxon>Agaricomycetes</taxon>
        <taxon>Agaricomycetidae</taxon>
        <taxon>Agaricales</taxon>
        <taxon>Agaricineae</taxon>
        <taxon>Psathyrellaceae</taxon>
        <taxon>Coprinopsis</taxon>
    </lineage>
</organism>
<dbReference type="eggNOG" id="ENOG502T145">
    <property type="taxonomic scope" value="Eukaryota"/>
</dbReference>
<dbReference type="VEuPathDB" id="FungiDB:CC1G_12336"/>